<keyword evidence="5" id="KW-1185">Reference proteome</keyword>
<keyword evidence="2" id="KW-1133">Transmembrane helix</keyword>
<reference evidence="4" key="1">
    <citation type="journal article" date="2010" name="Science">
        <title>Plasticity of animal genome architecture unmasked by rapid evolution of a pelagic tunicate.</title>
        <authorList>
            <person name="Denoeud F."/>
            <person name="Henriet S."/>
            <person name="Mungpakdee S."/>
            <person name="Aury J.M."/>
            <person name="Da Silva C."/>
            <person name="Brinkmann H."/>
            <person name="Mikhaleva J."/>
            <person name="Olsen L.C."/>
            <person name="Jubin C."/>
            <person name="Canestro C."/>
            <person name="Bouquet J.M."/>
            <person name="Danks G."/>
            <person name="Poulain J."/>
            <person name="Campsteijn C."/>
            <person name="Adamski M."/>
            <person name="Cross I."/>
            <person name="Yadetie F."/>
            <person name="Muffato M."/>
            <person name="Louis A."/>
            <person name="Butcher S."/>
            <person name="Tsagkogeorga G."/>
            <person name="Konrad A."/>
            <person name="Singh S."/>
            <person name="Jensen M.F."/>
            <person name="Cong E.H."/>
            <person name="Eikeseth-Otteraa H."/>
            <person name="Noel B."/>
            <person name="Anthouard V."/>
            <person name="Porcel B.M."/>
            <person name="Kachouri-Lafond R."/>
            <person name="Nishino A."/>
            <person name="Ugolini M."/>
            <person name="Chourrout P."/>
            <person name="Nishida H."/>
            <person name="Aasland R."/>
            <person name="Huzurbazar S."/>
            <person name="Westhof E."/>
            <person name="Delsuc F."/>
            <person name="Lehrach H."/>
            <person name="Reinhardt R."/>
            <person name="Weissenbach J."/>
            <person name="Roy S.W."/>
            <person name="Artiguenave F."/>
            <person name="Postlethwait J.H."/>
            <person name="Manak J.R."/>
            <person name="Thompson E.M."/>
            <person name="Jaillon O."/>
            <person name="Du Pasquier L."/>
            <person name="Boudinot P."/>
            <person name="Liberles D.A."/>
            <person name="Volff J.N."/>
            <person name="Philippe H."/>
            <person name="Lenhard B."/>
            <person name="Roest Crollius H."/>
            <person name="Wincker P."/>
            <person name="Chourrout D."/>
        </authorList>
    </citation>
    <scope>NUCLEOTIDE SEQUENCE [LARGE SCALE GENOMIC DNA]</scope>
</reference>
<dbReference type="EMBL" id="FN653341">
    <property type="protein sequence ID" value="CBY14754.1"/>
    <property type="molecule type" value="Genomic_DNA"/>
</dbReference>
<proteinExistence type="predicted"/>
<feature type="signal peptide" evidence="3">
    <location>
        <begin position="1"/>
        <end position="16"/>
    </location>
</feature>
<evidence type="ECO:0000256" key="1">
    <source>
        <dbReference type="SAM" id="MobiDB-lite"/>
    </source>
</evidence>
<dbReference type="Proteomes" id="UP000001307">
    <property type="component" value="Unassembled WGS sequence"/>
</dbReference>
<name>E4XYP2_OIKDI</name>
<feature type="chain" id="PRO_5003193329" description="FXYD domain-containing ion transport regulator" evidence="3">
    <location>
        <begin position="17"/>
        <end position="111"/>
    </location>
</feature>
<feature type="transmembrane region" description="Helical" evidence="2">
    <location>
        <begin position="51"/>
        <end position="72"/>
    </location>
</feature>
<gene>
    <name evidence="4" type="ORF">GSOID_T00009827001</name>
</gene>
<feature type="region of interest" description="Disordered" evidence="1">
    <location>
        <begin position="12"/>
        <end position="31"/>
    </location>
</feature>
<evidence type="ECO:0000256" key="2">
    <source>
        <dbReference type="SAM" id="Phobius"/>
    </source>
</evidence>
<evidence type="ECO:0000313" key="5">
    <source>
        <dbReference type="Proteomes" id="UP000001307"/>
    </source>
</evidence>
<keyword evidence="2" id="KW-0812">Transmembrane</keyword>
<keyword evidence="2" id="KW-0472">Membrane</keyword>
<dbReference type="InParanoid" id="E4XYP2"/>
<accession>E4XYP2</accession>
<sequence length="111" mass="11920">MRWVSLFLSLSASSESEDGTDASPLLSTQSPENLTSTANGFGDILGKDNGVLFRGAITAVIVGLIILASILVKRCSCKKTTRKYEIIEANQLIGDDSDSDSEVDIFQKTYA</sequence>
<protein>
    <recommendedName>
        <fullName evidence="6">FXYD domain-containing ion transport regulator</fullName>
    </recommendedName>
</protein>
<evidence type="ECO:0000313" key="4">
    <source>
        <dbReference type="EMBL" id="CBY14754.1"/>
    </source>
</evidence>
<evidence type="ECO:0008006" key="6">
    <source>
        <dbReference type="Google" id="ProtNLM"/>
    </source>
</evidence>
<evidence type="ECO:0000256" key="3">
    <source>
        <dbReference type="SAM" id="SignalP"/>
    </source>
</evidence>
<keyword evidence="3" id="KW-0732">Signal</keyword>
<dbReference type="AlphaFoldDB" id="E4XYP2"/>
<organism evidence="4">
    <name type="scientific">Oikopleura dioica</name>
    <name type="common">Tunicate</name>
    <dbReference type="NCBI Taxonomy" id="34765"/>
    <lineage>
        <taxon>Eukaryota</taxon>
        <taxon>Metazoa</taxon>
        <taxon>Chordata</taxon>
        <taxon>Tunicata</taxon>
        <taxon>Appendicularia</taxon>
        <taxon>Copelata</taxon>
        <taxon>Oikopleuridae</taxon>
        <taxon>Oikopleura</taxon>
    </lineage>
</organism>